<reference evidence="8 9" key="1">
    <citation type="journal article" date="2018" name="Mol. Ecol.">
        <title>The obligate alkalophilic soda-lake fungus Sodiomyces alkalinus has shifted to a protein diet.</title>
        <authorList>
            <person name="Grum-Grzhimaylo A.A."/>
            <person name="Falkoski D.L."/>
            <person name="van den Heuvel J."/>
            <person name="Valero-Jimenez C.A."/>
            <person name="Min B."/>
            <person name="Choi I.G."/>
            <person name="Lipzen A."/>
            <person name="Daum C.G."/>
            <person name="Aanen D.K."/>
            <person name="Tsang A."/>
            <person name="Henrissat B."/>
            <person name="Bilanenko E.N."/>
            <person name="de Vries R.P."/>
            <person name="van Kan J.A.L."/>
            <person name="Grigoriev I.V."/>
            <person name="Debets A.J.M."/>
        </authorList>
    </citation>
    <scope>NUCLEOTIDE SEQUENCE [LARGE SCALE GENOMIC DNA]</scope>
    <source>
        <strain evidence="8 9">F11</strain>
    </source>
</reference>
<dbReference type="STRING" id="1314773.A0A3N2Q983"/>
<keyword evidence="4" id="KW-0804">Transcription</keyword>
<feature type="compositionally biased region" description="Acidic residues" evidence="6">
    <location>
        <begin position="496"/>
        <end position="513"/>
    </location>
</feature>
<dbReference type="SMART" id="SM00906">
    <property type="entry name" value="Fungal_trans"/>
    <property type="match status" value="1"/>
</dbReference>
<dbReference type="InterPro" id="IPR050797">
    <property type="entry name" value="Carb_Metab_Trans_Reg"/>
</dbReference>
<feature type="region of interest" description="Disordered" evidence="6">
    <location>
        <begin position="492"/>
        <end position="514"/>
    </location>
</feature>
<evidence type="ECO:0000256" key="2">
    <source>
        <dbReference type="ARBA" id="ARBA00023015"/>
    </source>
</evidence>
<dbReference type="GO" id="GO:0003677">
    <property type="term" value="F:DNA binding"/>
    <property type="evidence" value="ECO:0007669"/>
    <property type="project" value="UniProtKB-KW"/>
</dbReference>
<evidence type="ECO:0000259" key="7">
    <source>
        <dbReference type="PROSITE" id="PS50048"/>
    </source>
</evidence>
<dbReference type="InterPro" id="IPR007219">
    <property type="entry name" value="XnlR_reg_dom"/>
</dbReference>
<evidence type="ECO:0000256" key="6">
    <source>
        <dbReference type="SAM" id="MobiDB-lite"/>
    </source>
</evidence>
<feature type="compositionally biased region" description="Low complexity" evidence="6">
    <location>
        <begin position="51"/>
        <end position="80"/>
    </location>
</feature>
<dbReference type="SUPFAM" id="SSF57701">
    <property type="entry name" value="Zn2/Cys6 DNA-binding domain"/>
    <property type="match status" value="1"/>
</dbReference>
<feature type="region of interest" description="Disordered" evidence="6">
    <location>
        <begin position="1"/>
        <end position="101"/>
    </location>
</feature>
<dbReference type="GeneID" id="39582301"/>
<evidence type="ECO:0000313" key="9">
    <source>
        <dbReference type="Proteomes" id="UP000272025"/>
    </source>
</evidence>
<dbReference type="PROSITE" id="PS00463">
    <property type="entry name" value="ZN2_CY6_FUNGAL_1"/>
    <property type="match status" value="1"/>
</dbReference>
<evidence type="ECO:0000256" key="5">
    <source>
        <dbReference type="ARBA" id="ARBA00023242"/>
    </source>
</evidence>
<evidence type="ECO:0000313" key="8">
    <source>
        <dbReference type="EMBL" id="ROT43333.1"/>
    </source>
</evidence>
<dbReference type="GO" id="GO:0000981">
    <property type="term" value="F:DNA-binding transcription factor activity, RNA polymerase II-specific"/>
    <property type="evidence" value="ECO:0007669"/>
    <property type="project" value="InterPro"/>
</dbReference>
<feature type="region of interest" description="Disordered" evidence="6">
    <location>
        <begin position="161"/>
        <end position="196"/>
    </location>
</feature>
<gene>
    <name evidence="8" type="ORF">SODALDRAFT_355540</name>
</gene>
<dbReference type="InterPro" id="IPR001138">
    <property type="entry name" value="Zn2Cys6_DnaBD"/>
</dbReference>
<feature type="compositionally biased region" description="Basic and acidic residues" evidence="6">
    <location>
        <begin position="33"/>
        <end position="47"/>
    </location>
</feature>
<feature type="domain" description="Zn(2)-C6 fungal-type" evidence="7">
    <location>
        <begin position="197"/>
        <end position="231"/>
    </location>
</feature>
<dbReference type="RefSeq" id="XP_028471139.1">
    <property type="nucleotide sequence ID" value="XM_028613823.1"/>
</dbReference>
<dbReference type="Pfam" id="PF00172">
    <property type="entry name" value="Zn_clus"/>
    <property type="match status" value="1"/>
</dbReference>
<keyword evidence="9" id="KW-1185">Reference proteome</keyword>
<dbReference type="OrthoDB" id="5426978at2759"/>
<keyword evidence="3" id="KW-0238">DNA-binding</keyword>
<dbReference type="CDD" id="cd12148">
    <property type="entry name" value="fungal_TF_MHR"/>
    <property type="match status" value="1"/>
</dbReference>
<feature type="region of interest" description="Disordered" evidence="6">
    <location>
        <begin position="276"/>
        <end position="304"/>
    </location>
</feature>
<dbReference type="AlphaFoldDB" id="A0A3N2Q983"/>
<proteinExistence type="predicted"/>
<dbReference type="EMBL" id="ML119051">
    <property type="protein sequence ID" value="ROT43333.1"/>
    <property type="molecule type" value="Genomic_DNA"/>
</dbReference>
<evidence type="ECO:0000256" key="1">
    <source>
        <dbReference type="ARBA" id="ARBA00022723"/>
    </source>
</evidence>
<organism evidence="8 9">
    <name type="scientific">Sodiomyces alkalinus (strain CBS 110278 / VKM F-3762 / F11)</name>
    <name type="common">Alkaliphilic filamentous fungus</name>
    <dbReference type="NCBI Taxonomy" id="1314773"/>
    <lineage>
        <taxon>Eukaryota</taxon>
        <taxon>Fungi</taxon>
        <taxon>Dikarya</taxon>
        <taxon>Ascomycota</taxon>
        <taxon>Pezizomycotina</taxon>
        <taxon>Sordariomycetes</taxon>
        <taxon>Hypocreomycetidae</taxon>
        <taxon>Glomerellales</taxon>
        <taxon>Plectosphaerellaceae</taxon>
        <taxon>Sodiomyces</taxon>
    </lineage>
</organism>
<accession>A0A3N2Q983</accession>
<protein>
    <recommendedName>
        <fullName evidence="7">Zn(2)-C6 fungal-type domain-containing protein</fullName>
    </recommendedName>
</protein>
<dbReference type="InterPro" id="IPR036864">
    <property type="entry name" value="Zn2-C6_fun-type_DNA-bd_sf"/>
</dbReference>
<dbReference type="Proteomes" id="UP000272025">
    <property type="component" value="Unassembled WGS sequence"/>
</dbReference>
<feature type="region of interest" description="Disordered" evidence="6">
    <location>
        <begin position="210"/>
        <end position="241"/>
    </location>
</feature>
<keyword evidence="1" id="KW-0479">Metal-binding</keyword>
<dbReference type="Gene3D" id="4.10.240.10">
    <property type="entry name" value="Zn(2)-C6 fungal-type DNA-binding domain"/>
    <property type="match status" value="1"/>
</dbReference>
<name>A0A3N2Q983_SODAK</name>
<dbReference type="GO" id="GO:0008270">
    <property type="term" value="F:zinc ion binding"/>
    <property type="evidence" value="ECO:0007669"/>
    <property type="project" value="InterPro"/>
</dbReference>
<evidence type="ECO:0000256" key="3">
    <source>
        <dbReference type="ARBA" id="ARBA00023125"/>
    </source>
</evidence>
<dbReference type="PROSITE" id="PS50048">
    <property type="entry name" value="ZN2_CY6_FUNGAL_2"/>
    <property type="match status" value="1"/>
</dbReference>
<keyword evidence="5" id="KW-0539">Nucleus</keyword>
<dbReference type="PANTHER" id="PTHR31668">
    <property type="entry name" value="GLUCOSE TRANSPORT TRANSCRIPTION REGULATOR RGT1-RELATED-RELATED"/>
    <property type="match status" value="1"/>
</dbReference>
<keyword evidence="2" id="KW-0805">Transcription regulation</keyword>
<dbReference type="GO" id="GO:0006351">
    <property type="term" value="P:DNA-templated transcription"/>
    <property type="evidence" value="ECO:0007669"/>
    <property type="project" value="InterPro"/>
</dbReference>
<dbReference type="PANTHER" id="PTHR31668:SF26">
    <property type="entry name" value="GLUCOSE TRANSPORT TRANSCRIPTION REGULATOR RGT1-RELATED"/>
    <property type="match status" value="1"/>
</dbReference>
<dbReference type="CDD" id="cd00067">
    <property type="entry name" value="GAL4"/>
    <property type="match status" value="1"/>
</dbReference>
<sequence length="794" mass="86303">MNASGEAEAGEEERVQRYPSPEGETQQPGPYYGHDEHEAPAPPRESEQQDPAAAQHQPSHAASVEELQLAAQLGQDLAAEPMMPVTDPNMKFDEPPLRNIMPHPEEHQLRLSQGEDHNLRHVHVMPPHPDDSQARPYDEAVPGSPATAAVAVAAAAAAAAPQPQNQVPPMNPSLSHSFPTVGNDPTPPRKRSKVSRACDECRRKKVRCDAQSDRGDAPCSNCKRSSQPCSFSRIPQKRGPSKGYIKELADRINSIEGRLGEGASDDVLRKRAFSSISGNDMPTHSAPPRQASPAWASDGRPITTLTPERNQVHYSLNNLAPQPIALKPDLPSRPPVANMDGDMSMSGISGVTQPRDVPDDIFQGYLSVIHPYLPILPANKARLQASLAQCSGLLREAFLEALSGTIHCFPSTSAAATGDASLAMKILAEWESQDGEPRTSSAHIIHLQTLLLLLIEMDTRPSACSGPLKESLLGRAVGAALAMKLYNARVDRPLEGESEPNPDPDPDSDSDSDSESHLRVKLWWSLVLLDRWHAVAAGTQTMIRNESTVVYHGLESIVDEMTFLMIRASKILSQVSTVISSLQDPMSGGSVPARILGDFLNDYVENFREDLPQHIDHGPASYQVIYLTYWHARLVAYLLHPSSNGNDILWPCREIVRLLGETPQPTSPWNHHIAGLALLALMELSRVEGTKEKANKLLAELKMKSLPAVPSAWDSIIGDRIAEHLGQAGGSQGLLQQLADVAASSSAAAPHPEKMEGLSGGYRTATNYEDLGFDPRPLLTEGYLKTVWASYVQT</sequence>
<evidence type="ECO:0000256" key="4">
    <source>
        <dbReference type="ARBA" id="ARBA00023163"/>
    </source>
</evidence>
<dbReference type="SMART" id="SM00066">
    <property type="entry name" value="GAL4"/>
    <property type="match status" value="1"/>
</dbReference>